<sequence length="78" mass="8431">YNTVERLRSRVLRVAIPEVARALVALSAHLETSLADSGISRIIQRHIDFAGALCLELAKHGVTAQSAATNTEYSVLSQ</sequence>
<accession>A0A9K3GR19</accession>
<name>A0A9K3GR19_9EUKA</name>
<dbReference type="EMBL" id="BDIP01010765">
    <property type="protein sequence ID" value="GIQ92864.1"/>
    <property type="molecule type" value="Genomic_DNA"/>
</dbReference>
<reference evidence="1 2" key="1">
    <citation type="journal article" date="2018" name="PLoS ONE">
        <title>The draft genome of Kipferlia bialata reveals reductive genome evolution in fornicate parasites.</title>
        <authorList>
            <person name="Tanifuji G."/>
            <person name="Takabayashi S."/>
            <person name="Kume K."/>
            <person name="Takagi M."/>
            <person name="Nakayama T."/>
            <person name="Kamikawa R."/>
            <person name="Inagaki Y."/>
            <person name="Hashimoto T."/>
        </authorList>
    </citation>
    <scope>NUCLEOTIDE SEQUENCE [LARGE SCALE GENOMIC DNA]</scope>
    <source>
        <strain evidence="1">NY0173</strain>
    </source>
</reference>
<evidence type="ECO:0000313" key="2">
    <source>
        <dbReference type="Proteomes" id="UP000265618"/>
    </source>
</evidence>
<proteinExistence type="predicted"/>
<feature type="non-terminal residue" evidence="1">
    <location>
        <position position="78"/>
    </location>
</feature>
<gene>
    <name evidence="1" type="ORF">KIPB_016889</name>
</gene>
<organism evidence="1 2">
    <name type="scientific">Kipferlia bialata</name>
    <dbReference type="NCBI Taxonomy" id="797122"/>
    <lineage>
        <taxon>Eukaryota</taxon>
        <taxon>Metamonada</taxon>
        <taxon>Carpediemonas-like organisms</taxon>
        <taxon>Kipferlia</taxon>
    </lineage>
</organism>
<dbReference type="Proteomes" id="UP000265618">
    <property type="component" value="Unassembled WGS sequence"/>
</dbReference>
<protein>
    <submittedName>
        <fullName evidence="1">Uncharacterized protein</fullName>
    </submittedName>
</protein>
<comment type="caution">
    <text evidence="1">The sequence shown here is derived from an EMBL/GenBank/DDBJ whole genome shotgun (WGS) entry which is preliminary data.</text>
</comment>
<evidence type="ECO:0000313" key="1">
    <source>
        <dbReference type="EMBL" id="GIQ92864.1"/>
    </source>
</evidence>
<feature type="non-terminal residue" evidence="1">
    <location>
        <position position="1"/>
    </location>
</feature>
<dbReference type="AlphaFoldDB" id="A0A9K3GR19"/>
<keyword evidence="2" id="KW-1185">Reference proteome</keyword>